<dbReference type="PANTHER" id="PTHR12865:SF1">
    <property type="entry name" value="PHOSPHATIDYLINOSITOL 4-KINASE TYPE 2"/>
    <property type="match status" value="1"/>
</dbReference>
<keyword evidence="6 9" id="KW-0418">Kinase</keyword>
<dbReference type="PANTHER" id="PTHR12865">
    <property type="entry name" value="PHOSPHATIDYLINOSITOL 4-KINASE TYPE-II"/>
    <property type="match status" value="1"/>
</dbReference>
<evidence type="ECO:0000256" key="1">
    <source>
        <dbReference type="ARBA" id="ARBA00004236"/>
    </source>
</evidence>
<dbReference type="EMBL" id="JBEUSY010000101">
    <property type="protein sequence ID" value="KAL1245367.1"/>
    <property type="molecule type" value="Genomic_DNA"/>
</dbReference>
<keyword evidence="5 9" id="KW-0547">Nucleotide-binding</keyword>
<dbReference type="EC" id="2.7.1.67" evidence="9"/>
<evidence type="ECO:0000259" key="10">
    <source>
        <dbReference type="PROSITE" id="PS50290"/>
    </source>
</evidence>
<keyword evidence="8 9" id="KW-0472">Membrane</keyword>
<evidence type="ECO:0000256" key="5">
    <source>
        <dbReference type="ARBA" id="ARBA00022741"/>
    </source>
</evidence>
<keyword evidence="3" id="KW-1003">Cell membrane</keyword>
<evidence type="ECO:0000256" key="7">
    <source>
        <dbReference type="ARBA" id="ARBA00022840"/>
    </source>
</evidence>
<gene>
    <name evidence="11" type="ORF">TSPI_07708</name>
</gene>
<evidence type="ECO:0000256" key="8">
    <source>
        <dbReference type="ARBA" id="ARBA00023136"/>
    </source>
</evidence>
<name>A0ABR3L149_TRISP</name>
<keyword evidence="12" id="KW-1185">Reference proteome</keyword>
<evidence type="ECO:0000313" key="12">
    <source>
        <dbReference type="Proteomes" id="UP001558632"/>
    </source>
</evidence>
<dbReference type="InterPro" id="IPR039756">
    <property type="entry name" value="Lsb6/PI4K2"/>
</dbReference>
<dbReference type="Proteomes" id="UP001558632">
    <property type="component" value="Unassembled WGS sequence"/>
</dbReference>
<evidence type="ECO:0000256" key="3">
    <source>
        <dbReference type="ARBA" id="ARBA00022475"/>
    </source>
</evidence>
<feature type="domain" description="PI3K/PI4K catalytic" evidence="10">
    <location>
        <begin position="211"/>
        <end position="502"/>
    </location>
</feature>
<protein>
    <recommendedName>
        <fullName evidence="9">Phosphatidylinositol 4-kinase type 2</fullName>
        <ecNumber evidence="9">2.7.1.67</ecNumber>
    </recommendedName>
</protein>
<comment type="caution">
    <text evidence="11">The sequence shown here is derived from an EMBL/GenBank/DDBJ whole genome shotgun (WGS) entry which is preliminary data.</text>
</comment>
<reference evidence="11 12" key="1">
    <citation type="submission" date="2024-07" db="EMBL/GenBank/DDBJ databases">
        <title>Enhanced genomic and transcriptomic resources for Trichinella pseudospiralis and T. spiralis underpin the discovery of pronounced molecular differences between stages and species.</title>
        <authorList>
            <person name="Pasi K.K."/>
            <person name="La Rosa G."/>
            <person name="Gomez-Morales M.A."/>
            <person name="Tosini F."/>
            <person name="Sumanam S."/>
            <person name="Young N.D."/>
            <person name="Chang B.C."/>
            <person name="Robin G.B."/>
        </authorList>
    </citation>
    <scope>NUCLEOTIDE SEQUENCE [LARGE SCALE GENOMIC DNA]</scope>
    <source>
        <strain evidence="11">ISS534</strain>
    </source>
</reference>
<accession>A0ABR3L149</accession>
<evidence type="ECO:0000256" key="4">
    <source>
        <dbReference type="ARBA" id="ARBA00022679"/>
    </source>
</evidence>
<keyword evidence="4 9" id="KW-0808">Transferase</keyword>
<dbReference type="PROSITE" id="PS50290">
    <property type="entry name" value="PI3_4_KINASE_3"/>
    <property type="match status" value="1"/>
</dbReference>
<proteinExistence type="inferred from homology"/>
<dbReference type="InterPro" id="IPR000403">
    <property type="entry name" value="PI3/4_kinase_cat_dom"/>
</dbReference>
<dbReference type="Pfam" id="PF00454">
    <property type="entry name" value="PI3_PI4_kinase"/>
    <property type="match status" value="1"/>
</dbReference>
<comment type="subcellular location">
    <subcellularLocation>
        <location evidence="1">Cell membrane</location>
    </subcellularLocation>
    <subcellularLocation>
        <location evidence="9">Membrane</location>
        <topology evidence="9">Peripheral membrane protein</topology>
    </subcellularLocation>
</comment>
<evidence type="ECO:0000256" key="6">
    <source>
        <dbReference type="ARBA" id="ARBA00022777"/>
    </source>
</evidence>
<organism evidence="11 12">
    <name type="scientific">Trichinella spiralis</name>
    <name type="common">Trichina worm</name>
    <dbReference type="NCBI Taxonomy" id="6334"/>
    <lineage>
        <taxon>Eukaryota</taxon>
        <taxon>Metazoa</taxon>
        <taxon>Ecdysozoa</taxon>
        <taxon>Nematoda</taxon>
        <taxon>Enoplea</taxon>
        <taxon>Dorylaimia</taxon>
        <taxon>Trichinellida</taxon>
        <taxon>Trichinellidae</taxon>
        <taxon>Trichinella</taxon>
    </lineage>
</organism>
<evidence type="ECO:0000256" key="9">
    <source>
        <dbReference type="RuleBase" id="RU367084"/>
    </source>
</evidence>
<sequence>MIKQLKQVEINQLCDLLCGIAVSSAVCSSSLVDQRTLFNGRLKLQAIFQQSNQQHRCCIRHRLGLNSSKSVLQLYSQINRLEMASASVELLANAYRKTFCMLIYFTGYSKPQQCLLGFFLNMDQENEFIKKDEMPSFAHNSTDVEKAELLTSGDTVHIVYNGEKYDDRESTWETLHGQDGSLLFLKQQSWQKNDFQFSCMKKSIEQAVKNGFFPTRIEDSSFGSYLVLDEEKNRVGIFNPKDEEEYATRNPSRIGWLQKMFRLCCPRRGCILANQAYLSEVAYLASPTFNYSSAEKRKAEQQREHISGVNLPDKVGSLQCVVEGFQPCTFWLKVFASKKLLDDELKYELQLLFERVIILDYIIRNTNRTAENLLISYNDTRKGDENYAVNMAAVDNRYAFPYRHPRRRRPYTYYWATLPLAKRPFSNETRSFILRRLNDAKRMSSLFEHLKKLFELDENFDQDYFKLQMMLMQGQIFNLKMALENGETPYELVERCPIYVHTHPDDITLPMNIVTDKTLHLMKGKY</sequence>
<comment type="similarity">
    <text evidence="2 9">Belongs to the PI3/PI4-kinase family. Type II PI4K subfamily.</text>
</comment>
<evidence type="ECO:0000313" key="11">
    <source>
        <dbReference type="EMBL" id="KAL1245367.1"/>
    </source>
</evidence>
<keyword evidence="7 9" id="KW-0067">ATP-binding</keyword>
<comment type="catalytic activity">
    <reaction evidence="9">
        <text>a 1,2-diacyl-sn-glycero-3-phospho-(1D-myo-inositol) + ATP = a 1,2-diacyl-sn-glycero-3-phospho-(1D-myo-inositol 4-phosphate) + ADP + H(+)</text>
        <dbReference type="Rhea" id="RHEA:19877"/>
        <dbReference type="ChEBI" id="CHEBI:15378"/>
        <dbReference type="ChEBI" id="CHEBI:30616"/>
        <dbReference type="ChEBI" id="CHEBI:57880"/>
        <dbReference type="ChEBI" id="CHEBI:58178"/>
        <dbReference type="ChEBI" id="CHEBI:456216"/>
        <dbReference type="EC" id="2.7.1.67"/>
    </reaction>
</comment>
<evidence type="ECO:0000256" key="2">
    <source>
        <dbReference type="ARBA" id="ARBA00008941"/>
    </source>
</evidence>